<protein>
    <submittedName>
        <fullName evidence="1">Uncharacterized protein</fullName>
    </submittedName>
</protein>
<keyword evidence="2" id="KW-1185">Reference proteome</keyword>
<dbReference type="Proteomes" id="UP000281553">
    <property type="component" value="Unassembled WGS sequence"/>
</dbReference>
<accession>A0A3P7P5G5</accession>
<name>A0A3P7P5G5_DIBLA</name>
<evidence type="ECO:0000313" key="2">
    <source>
        <dbReference type="Proteomes" id="UP000281553"/>
    </source>
</evidence>
<proteinExistence type="predicted"/>
<organism evidence="1 2">
    <name type="scientific">Dibothriocephalus latus</name>
    <name type="common">Fish tapeworm</name>
    <name type="synonym">Diphyllobothrium latum</name>
    <dbReference type="NCBI Taxonomy" id="60516"/>
    <lineage>
        <taxon>Eukaryota</taxon>
        <taxon>Metazoa</taxon>
        <taxon>Spiralia</taxon>
        <taxon>Lophotrochozoa</taxon>
        <taxon>Platyhelminthes</taxon>
        <taxon>Cestoda</taxon>
        <taxon>Eucestoda</taxon>
        <taxon>Diphyllobothriidea</taxon>
        <taxon>Diphyllobothriidae</taxon>
        <taxon>Dibothriocephalus</taxon>
    </lineage>
</organism>
<dbReference type="EMBL" id="UYRU01056112">
    <property type="protein sequence ID" value="VDN13316.1"/>
    <property type="molecule type" value="Genomic_DNA"/>
</dbReference>
<dbReference type="OrthoDB" id="10555834at2759"/>
<dbReference type="AlphaFoldDB" id="A0A3P7P5G5"/>
<gene>
    <name evidence="1" type="ORF">DILT_LOCUS9147</name>
</gene>
<reference evidence="1 2" key="1">
    <citation type="submission" date="2018-11" db="EMBL/GenBank/DDBJ databases">
        <authorList>
            <consortium name="Pathogen Informatics"/>
        </authorList>
    </citation>
    <scope>NUCLEOTIDE SEQUENCE [LARGE SCALE GENOMIC DNA]</scope>
</reference>
<evidence type="ECO:0000313" key="1">
    <source>
        <dbReference type="EMBL" id="VDN13316.1"/>
    </source>
</evidence>
<sequence>MQPNASTYDPRTALPSLKVCAGPICYSTDLKTKILDRQGTTVLRDGLSDKINLTNLQCRSTVLINTSTDPKHLLPVQMKIGLNPVETFGCSEAPRYVPPKPSRPLDLCESKSSYTKAVLANDTARTRAFANLTCNSSLPGVEFNALTMRLPNMMEIPNVFEIRCVLRDCRWMFKVNVDLDKLKLIPGKSAYDPLADVVSLQICRGPKCWVGHFNTSILDTNNFLLRGNLTKEPLSLRGLYCRKEVHLVAQEKDVEAEPVRHTIQLHPVEQLNCSQTDIYITPASANKSIPLCSFTSAQLRDTFANEDVYNTFFEGIQCKSSVPGTRFTKRHLQLPNDNLTKQNYTIDCKLYGCQWEFRIFKQPESACILCCCKCLHVHKL</sequence>